<sequence>MCLVAFSWKSHEDYPLIISANRDEFFHRPTSPLHQWENWIFGGKDLLGGGTWMGFHPNGKWALVTNYRDFSRREKGTISRGKLVLDFLENEISPEAYLDQLESKKKLFDGFNLLVSDGDELFYSSNYGNGPQKIQPGIHGLSNGLLNDPWPKTELAKSQLNKLADQNPTTESLLKILKSRETFPLEALPKTGISEEKEIQLSAQLIRMEPKYGTVSASAVLRGKDGFTQLKERSFDWDFRNYSDKSFSFQP</sequence>
<dbReference type="InterPro" id="IPR008551">
    <property type="entry name" value="TANGO2"/>
</dbReference>
<accession>A0A4R6T228</accession>
<protein>
    <submittedName>
        <fullName evidence="1">Uncharacterized protein with NRDE domain</fullName>
    </submittedName>
</protein>
<name>A0A4R6T228_9BACT</name>
<dbReference type="OrthoDB" id="4380123at2"/>
<evidence type="ECO:0000313" key="1">
    <source>
        <dbReference type="EMBL" id="TDQ14631.1"/>
    </source>
</evidence>
<keyword evidence="2" id="KW-1185">Reference proteome</keyword>
<dbReference type="Proteomes" id="UP000294535">
    <property type="component" value="Unassembled WGS sequence"/>
</dbReference>
<comment type="caution">
    <text evidence="1">The sequence shown here is derived from an EMBL/GenBank/DDBJ whole genome shotgun (WGS) entry which is preliminary data.</text>
</comment>
<dbReference type="EMBL" id="SNYF01000009">
    <property type="protein sequence ID" value="TDQ14631.1"/>
    <property type="molecule type" value="Genomic_DNA"/>
</dbReference>
<dbReference type="AlphaFoldDB" id="A0A4R6T228"/>
<evidence type="ECO:0000313" key="2">
    <source>
        <dbReference type="Proteomes" id="UP000294535"/>
    </source>
</evidence>
<reference evidence="1 2" key="1">
    <citation type="submission" date="2019-03" db="EMBL/GenBank/DDBJ databases">
        <title>Genomic Encyclopedia of Type Strains, Phase III (KMG-III): the genomes of soil and plant-associated and newly described type strains.</title>
        <authorList>
            <person name="Whitman W."/>
        </authorList>
    </citation>
    <scope>NUCLEOTIDE SEQUENCE [LARGE SCALE GENOMIC DNA]</scope>
    <source>
        <strain evidence="1 2">CECT 8446</strain>
    </source>
</reference>
<gene>
    <name evidence="1" type="ORF">DFQ04_3220</name>
</gene>
<dbReference type="PANTHER" id="PTHR17985:SF8">
    <property type="entry name" value="TRANSPORT AND GOLGI ORGANIZATION PROTEIN 2 HOMOLOG"/>
    <property type="match status" value="1"/>
</dbReference>
<proteinExistence type="predicted"/>
<dbReference type="RefSeq" id="WP_133557665.1">
    <property type="nucleotide sequence ID" value="NZ_SNYF01000009.1"/>
</dbReference>
<dbReference type="PANTHER" id="PTHR17985">
    <property type="entry name" value="SER/THR-RICH PROTEIN T10 IN DGCR REGION"/>
    <property type="match status" value="1"/>
</dbReference>
<organism evidence="1 2">
    <name type="scientific">Algoriphagus boseongensis</name>
    <dbReference type="NCBI Taxonomy" id="1442587"/>
    <lineage>
        <taxon>Bacteria</taxon>
        <taxon>Pseudomonadati</taxon>
        <taxon>Bacteroidota</taxon>
        <taxon>Cytophagia</taxon>
        <taxon>Cytophagales</taxon>
        <taxon>Cyclobacteriaceae</taxon>
        <taxon>Algoriphagus</taxon>
    </lineage>
</organism>
<dbReference type="Pfam" id="PF05742">
    <property type="entry name" value="TANGO2"/>
    <property type="match status" value="1"/>
</dbReference>